<organism evidence="1 2">
    <name type="scientific">Paenibacillus donghaensis</name>
    <dbReference type="NCBI Taxonomy" id="414771"/>
    <lineage>
        <taxon>Bacteria</taxon>
        <taxon>Bacillati</taxon>
        <taxon>Bacillota</taxon>
        <taxon>Bacilli</taxon>
        <taxon>Bacillales</taxon>
        <taxon>Paenibacillaceae</taxon>
        <taxon>Paenibacillus</taxon>
    </lineage>
</organism>
<dbReference type="AlphaFoldDB" id="A0A2Z2KAI2"/>
<dbReference type="Proteomes" id="UP000249890">
    <property type="component" value="Chromosome"/>
</dbReference>
<reference evidence="1 2" key="1">
    <citation type="submission" date="2017-06" db="EMBL/GenBank/DDBJ databases">
        <title>Complete genome sequence of Paenibacillus donghaensis KCTC 13049T isolated from East Sea sediment, South Korea.</title>
        <authorList>
            <person name="Jung B.K."/>
            <person name="Hong S.-J."/>
            <person name="Shin J.-H."/>
        </authorList>
    </citation>
    <scope>NUCLEOTIDE SEQUENCE [LARGE SCALE GENOMIC DNA]</scope>
    <source>
        <strain evidence="1 2">KCTC 13049</strain>
    </source>
</reference>
<dbReference type="EMBL" id="CP021780">
    <property type="protein sequence ID" value="ASA19813.1"/>
    <property type="molecule type" value="Genomic_DNA"/>
</dbReference>
<proteinExistence type="predicted"/>
<name>A0A2Z2KAI2_9BACL</name>
<accession>A0A2Z2KAI2</accession>
<keyword evidence="2" id="KW-1185">Reference proteome</keyword>
<sequence length="174" mass="20748">MHTHFWRITKYNPANRINGVYEKKEWTSISDTGNLYPTGEFLIEHYLQTELLYIEAIISILKENNTNLLQVRDLEKHDLNLLDEKFHYIYSDETKSLYSNVKNNDYISGDELKLLCKLILREKLWCKLQSENMFVHFGFDYYMYIGSRMECSSSLEFISNSGLFVECYESPYLE</sequence>
<dbReference type="RefSeq" id="WP_087913838.1">
    <property type="nucleotide sequence ID" value="NZ_CP021780.1"/>
</dbReference>
<evidence type="ECO:0000313" key="2">
    <source>
        <dbReference type="Proteomes" id="UP000249890"/>
    </source>
</evidence>
<evidence type="ECO:0000313" key="1">
    <source>
        <dbReference type="EMBL" id="ASA19813.1"/>
    </source>
</evidence>
<protein>
    <submittedName>
        <fullName evidence="1">Uncharacterized protein</fullName>
    </submittedName>
</protein>
<gene>
    <name evidence="1" type="ORF">B9T62_02715</name>
</gene>
<dbReference type="OrthoDB" id="286090at2"/>
<dbReference type="KEGG" id="pdh:B9T62_02715"/>